<evidence type="ECO:0000313" key="5">
    <source>
        <dbReference type="Proteomes" id="UP001268610"/>
    </source>
</evidence>
<dbReference type="PROSITE" id="PS51257">
    <property type="entry name" value="PROKAR_LIPOPROTEIN"/>
    <property type="match status" value="1"/>
</dbReference>
<evidence type="ECO:0000313" key="4">
    <source>
        <dbReference type="EMBL" id="MDR9775618.1"/>
    </source>
</evidence>
<sequence>MLRLFSWLISCAILIMLTSCSDFDREFTVQSAKATIDVSADGTALVSESFDILVKEGENYGGVYVDIPQRFTDVAGSHWRDFDLITARWNGRDEHYFKENNVPGYAIYIGKWHCRNCPADLPAGPGKVEIAYRLGRLVRHEGDRQILSLPAYMGHVHDQGAKKAVTLTIPSGGMLRLSHRDPPAYEITQSAPNEILVSIAAGKGDRVLPDIEIEYPEGTFLGGTSDKLVRWWLSDHFLAFISILGPLIAGGFAVSRLASGRRLPAASKAIDTEMLGSISPALAAYLFRNWKADAAKAAFMASVAHLAVKRKFRISGLGEDAEASDLSAKQARGKRKITGARWYSLPAATRFVFERIEKEQPVVDRRRILYASYGVEGELHKTVLAEYQKIRGKDRWISRAVLSILVLGVAVAYFAGLLIFSAAICGLLLVSLAAVGVLREPERISSPMDFRQVLGMCLGLPGLMIISVCYIVTTEVLSEQLPYLVAILLDIAGILVVAAMLRVPTPKQRQIRDSVLSLDRYLRGGTDGPAMSVECYEHYLPFAVALDAEHYWTERFNFWQESEKMDAYAPDWRINS</sequence>
<keyword evidence="1" id="KW-0812">Transmembrane</keyword>
<dbReference type="RefSeq" id="WP_310857146.1">
    <property type="nucleotide sequence ID" value="NZ_JAVLSD010000017.1"/>
</dbReference>
<feature type="chain" id="PRO_5042551304" evidence="2">
    <location>
        <begin position="22"/>
        <end position="576"/>
    </location>
</feature>
<comment type="caution">
    <text evidence="4">The sequence shown here is derived from an EMBL/GenBank/DDBJ whole genome shotgun (WGS) entry which is preliminary data.</text>
</comment>
<feature type="transmembrane region" description="Helical" evidence="1">
    <location>
        <begin position="237"/>
        <end position="258"/>
    </location>
</feature>
<evidence type="ECO:0000259" key="3">
    <source>
        <dbReference type="Pfam" id="PF20990"/>
    </source>
</evidence>
<gene>
    <name evidence="4" type="ORF">RJJ65_23755</name>
</gene>
<feature type="transmembrane region" description="Helical" evidence="1">
    <location>
        <begin position="420"/>
        <end position="438"/>
    </location>
</feature>
<evidence type="ECO:0000256" key="1">
    <source>
        <dbReference type="SAM" id="Phobius"/>
    </source>
</evidence>
<feature type="transmembrane region" description="Helical" evidence="1">
    <location>
        <begin position="485"/>
        <end position="503"/>
    </location>
</feature>
<feature type="signal peptide" evidence="2">
    <location>
        <begin position="1"/>
        <end position="21"/>
    </location>
</feature>
<evidence type="ECO:0000256" key="2">
    <source>
        <dbReference type="SAM" id="SignalP"/>
    </source>
</evidence>
<accession>A0AAJ2H073</accession>
<feature type="domain" description="Predicted membrane protein YciQ-like C-terminal" evidence="3">
    <location>
        <begin position="278"/>
        <end position="556"/>
    </location>
</feature>
<dbReference type="InterPro" id="IPR048389">
    <property type="entry name" value="YciQ-like_C"/>
</dbReference>
<keyword evidence="1" id="KW-0472">Membrane</keyword>
<dbReference type="Pfam" id="PF20990">
    <property type="entry name" value="DUF2207_C"/>
    <property type="match status" value="1"/>
</dbReference>
<protein>
    <submittedName>
        <fullName evidence="4">DUF2207 domain-containing protein</fullName>
    </submittedName>
</protein>
<feature type="transmembrane region" description="Helical" evidence="1">
    <location>
        <begin position="396"/>
        <end position="414"/>
    </location>
</feature>
<organism evidence="4 5">
    <name type="scientific">Rhizobium hidalgonense</name>
    <dbReference type="NCBI Taxonomy" id="1538159"/>
    <lineage>
        <taxon>Bacteria</taxon>
        <taxon>Pseudomonadati</taxon>
        <taxon>Pseudomonadota</taxon>
        <taxon>Alphaproteobacteria</taxon>
        <taxon>Hyphomicrobiales</taxon>
        <taxon>Rhizobiaceae</taxon>
        <taxon>Rhizobium/Agrobacterium group</taxon>
        <taxon>Rhizobium</taxon>
    </lineage>
</organism>
<proteinExistence type="predicted"/>
<name>A0AAJ2H073_9HYPH</name>
<dbReference type="Proteomes" id="UP001268610">
    <property type="component" value="Unassembled WGS sequence"/>
</dbReference>
<keyword evidence="2" id="KW-0732">Signal</keyword>
<reference evidence="4" key="1">
    <citation type="submission" date="2023-04" db="EMBL/GenBank/DDBJ databases">
        <title>Genomic characterization of faba bean (Vicia faba) microsymbionts in Mexican soils.</title>
        <authorList>
            <person name="Rivera Orduna F.N."/>
            <person name="Guevara-Luna J."/>
            <person name="Yan J."/>
            <person name="Arroyo-Herrera I."/>
            <person name="Li Y."/>
            <person name="Vasquez-Murrieta M.S."/>
            <person name="Wang E.T."/>
        </authorList>
    </citation>
    <scope>NUCLEOTIDE SEQUENCE</scope>
    <source>
        <strain evidence="4">CH26</strain>
    </source>
</reference>
<keyword evidence="1" id="KW-1133">Transmembrane helix</keyword>
<feature type="transmembrane region" description="Helical" evidence="1">
    <location>
        <begin position="450"/>
        <end position="473"/>
    </location>
</feature>
<dbReference type="EMBL" id="JAVLSF010000016">
    <property type="protein sequence ID" value="MDR9775618.1"/>
    <property type="molecule type" value="Genomic_DNA"/>
</dbReference>
<dbReference type="AlphaFoldDB" id="A0AAJ2H073"/>